<dbReference type="InterPro" id="IPR000515">
    <property type="entry name" value="MetI-like"/>
</dbReference>
<keyword evidence="8 9" id="KW-0472">Membrane</keyword>
<dbReference type="PANTHER" id="PTHR30614">
    <property type="entry name" value="MEMBRANE COMPONENT OF AMINO ACID ABC TRANSPORTER"/>
    <property type="match status" value="1"/>
</dbReference>
<dbReference type="GO" id="GO:0043190">
    <property type="term" value="C:ATP-binding cassette (ABC) transporter complex"/>
    <property type="evidence" value="ECO:0007669"/>
    <property type="project" value="InterPro"/>
</dbReference>
<comment type="similarity">
    <text evidence="2">Belongs to the binding-protein-dependent transport system permease family. HisMQ subfamily.</text>
</comment>
<feature type="domain" description="ABC transmembrane type-1" evidence="10">
    <location>
        <begin position="296"/>
        <end position="484"/>
    </location>
</feature>
<dbReference type="PROSITE" id="PS50928">
    <property type="entry name" value="ABC_TM1"/>
    <property type="match status" value="1"/>
</dbReference>
<feature type="transmembrane region" description="Helical" evidence="9">
    <location>
        <begin position="462"/>
        <end position="486"/>
    </location>
</feature>
<reference evidence="11 12" key="1">
    <citation type="journal article" date="2015" name="Genome Announc.">
        <title>Expanding the biotechnology potential of lactobacilli through comparative genomics of 213 strains and associated genera.</title>
        <authorList>
            <person name="Sun Z."/>
            <person name="Harris H.M."/>
            <person name="McCann A."/>
            <person name="Guo C."/>
            <person name="Argimon S."/>
            <person name="Zhang W."/>
            <person name="Yang X."/>
            <person name="Jeffery I.B."/>
            <person name="Cooney J.C."/>
            <person name="Kagawa T.F."/>
            <person name="Liu W."/>
            <person name="Song Y."/>
            <person name="Salvetti E."/>
            <person name="Wrobel A."/>
            <person name="Rasinkangas P."/>
            <person name="Parkhill J."/>
            <person name="Rea M.C."/>
            <person name="O'Sullivan O."/>
            <person name="Ritari J."/>
            <person name="Douillard F.P."/>
            <person name="Paul Ross R."/>
            <person name="Yang R."/>
            <person name="Briner A.E."/>
            <person name="Felis G.E."/>
            <person name="de Vos W.M."/>
            <person name="Barrangou R."/>
            <person name="Klaenhammer T.R."/>
            <person name="Caufield P.W."/>
            <person name="Cui Y."/>
            <person name="Zhang H."/>
            <person name="O'Toole P.W."/>
        </authorList>
    </citation>
    <scope>NUCLEOTIDE SEQUENCE [LARGE SCALE GENOMIC DNA]</scope>
    <source>
        <strain evidence="11 12">DSM 22698</strain>
    </source>
</reference>
<dbReference type="SUPFAM" id="SSF53850">
    <property type="entry name" value="Periplasmic binding protein-like II"/>
    <property type="match status" value="1"/>
</dbReference>
<keyword evidence="6" id="KW-0029">Amino-acid transport</keyword>
<protein>
    <submittedName>
        <fullName evidence="11">Amino acid ABC transporter, permease protein, His Glu Gln Arg opine family</fullName>
    </submittedName>
</protein>
<dbReference type="InterPro" id="IPR010065">
    <property type="entry name" value="AA_ABC_transptr_permease_3TM"/>
</dbReference>
<dbReference type="STRING" id="1423810.FD19_GL001703"/>
<feature type="transmembrane region" description="Helical" evidence="9">
    <location>
        <begin position="298"/>
        <end position="319"/>
    </location>
</feature>
<dbReference type="PATRIC" id="fig|1423810.4.peg.1751"/>
<dbReference type="Pfam" id="PF00528">
    <property type="entry name" value="BPD_transp_1"/>
    <property type="match status" value="1"/>
</dbReference>
<dbReference type="PANTHER" id="PTHR30614:SF20">
    <property type="entry name" value="GLUTAMINE TRANSPORT SYSTEM PERMEASE PROTEIN GLNP"/>
    <property type="match status" value="1"/>
</dbReference>
<sequence>MRMQGQPWIKGKGWLWAAIITLCVVVDAWMAPVHNLHAATADATWAKIKRTGVMRVGLSPDYAPYEFHSTIGGKDHIIGFDVTMDKLLAQRLGVKLKLVEMSNDALLSALESGKVDLVVSGITPTAEREKKVDFTDVYFNDPNVVLVQKQDRNKYRSLNDFHGAKIGAQITTIQEGQAKKYLHGATVTSLKKVTDEAAQLSQGKLDGIVVPTTTAKSYEMQSDKFATAPVKIPGGGGESAIVLPKNSPVLKAKLNRILHREVIGKPITKWRNAAMKQMVQKKSFYQQYAPYFVKGTEYTLALAVIGVTVGFVLGTLLAMMKRSRVWIIKAIGNIYVEFVRGTPLLIQVFIVYFGTQIIGLNVSGFVSGAIAMFLNSGAYVAEIIRSGLNAVPVGQGEAARSLGLSRQLTMQLVVLPQALRTILPALGNEFVSVIKEGSVVSVIGVGELTFQTSVVQGASFEAFLPLIVTACIYFVLTFGLTQVLHVGERHFNRERA</sequence>
<evidence type="ECO:0000256" key="8">
    <source>
        <dbReference type="ARBA" id="ARBA00023136"/>
    </source>
</evidence>
<comment type="caution">
    <text evidence="11">The sequence shown here is derived from an EMBL/GenBank/DDBJ whole genome shotgun (WGS) entry which is preliminary data.</text>
</comment>
<dbReference type="FunFam" id="1.10.3720.10:FF:000033">
    <property type="entry name" value="Polar amino acid ABC transporter permease"/>
    <property type="match status" value="1"/>
</dbReference>
<dbReference type="InterPro" id="IPR001638">
    <property type="entry name" value="Solute-binding_3/MltF_N"/>
</dbReference>
<dbReference type="EMBL" id="AYZK01000005">
    <property type="protein sequence ID" value="KRM86845.1"/>
    <property type="molecule type" value="Genomic_DNA"/>
</dbReference>
<dbReference type="GO" id="GO:0006865">
    <property type="term" value="P:amino acid transport"/>
    <property type="evidence" value="ECO:0007669"/>
    <property type="project" value="UniProtKB-KW"/>
</dbReference>
<evidence type="ECO:0000256" key="5">
    <source>
        <dbReference type="ARBA" id="ARBA00022692"/>
    </source>
</evidence>
<dbReference type="AlphaFoldDB" id="A0A0R2C531"/>
<evidence type="ECO:0000256" key="4">
    <source>
        <dbReference type="ARBA" id="ARBA00022475"/>
    </source>
</evidence>
<evidence type="ECO:0000313" key="12">
    <source>
        <dbReference type="Proteomes" id="UP000051789"/>
    </source>
</evidence>
<dbReference type="SUPFAM" id="SSF161098">
    <property type="entry name" value="MetI-like"/>
    <property type="match status" value="1"/>
</dbReference>
<evidence type="ECO:0000256" key="6">
    <source>
        <dbReference type="ARBA" id="ARBA00022970"/>
    </source>
</evidence>
<evidence type="ECO:0000256" key="1">
    <source>
        <dbReference type="ARBA" id="ARBA00004651"/>
    </source>
</evidence>
<dbReference type="CDD" id="cd06261">
    <property type="entry name" value="TM_PBP2"/>
    <property type="match status" value="1"/>
</dbReference>
<dbReference type="NCBIfam" id="TIGR01726">
    <property type="entry name" value="HEQRo_perm_3TM"/>
    <property type="match status" value="1"/>
</dbReference>
<dbReference type="Proteomes" id="UP000051789">
    <property type="component" value="Unassembled WGS sequence"/>
</dbReference>
<dbReference type="GO" id="GO:0022857">
    <property type="term" value="F:transmembrane transporter activity"/>
    <property type="evidence" value="ECO:0007669"/>
    <property type="project" value="InterPro"/>
</dbReference>
<keyword evidence="5 9" id="KW-0812">Transmembrane</keyword>
<proteinExistence type="inferred from homology"/>
<dbReference type="Pfam" id="PF00497">
    <property type="entry name" value="SBP_bac_3"/>
    <property type="match status" value="1"/>
</dbReference>
<evidence type="ECO:0000256" key="2">
    <source>
        <dbReference type="ARBA" id="ARBA00010072"/>
    </source>
</evidence>
<dbReference type="Gene3D" id="1.10.3720.10">
    <property type="entry name" value="MetI-like"/>
    <property type="match status" value="1"/>
</dbReference>
<keyword evidence="3 9" id="KW-0813">Transport</keyword>
<dbReference type="SMART" id="SM00062">
    <property type="entry name" value="PBPb"/>
    <property type="match status" value="1"/>
</dbReference>
<keyword evidence="12" id="KW-1185">Reference proteome</keyword>
<name>A0A0R2C531_9LACO</name>
<comment type="subcellular location">
    <subcellularLocation>
        <location evidence="1 9">Cell membrane</location>
        <topology evidence="1 9">Multi-pass membrane protein</topology>
    </subcellularLocation>
</comment>
<evidence type="ECO:0000256" key="3">
    <source>
        <dbReference type="ARBA" id="ARBA00022448"/>
    </source>
</evidence>
<feature type="transmembrane region" description="Helical" evidence="9">
    <location>
        <begin position="349"/>
        <end position="374"/>
    </location>
</feature>
<accession>A0A0R2C531</accession>
<keyword evidence="7 9" id="KW-1133">Transmembrane helix</keyword>
<dbReference type="Gene3D" id="3.40.190.10">
    <property type="entry name" value="Periplasmic binding protein-like II"/>
    <property type="match status" value="2"/>
</dbReference>
<evidence type="ECO:0000256" key="7">
    <source>
        <dbReference type="ARBA" id="ARBA00022989"/>
    </source>
</evidence>
<dbReference type="InterPro" id="IPR035906">
    <property type="entry name" value="MetI-like_sf"/>
</dbReference>
<keyword evidence="4" id="KW-1003">Cell membrane</keyword>
<dbReference type="InterPro" id="IPR043429">
    <property type="entry name" value="ArtM/GltK/GlnP/TcyL/YhdX-like"/>
</dbReference>
<gene>
    <name evidence="11" type="ORF">FD19_GL001703</name>
</gene>
<evidence type="ECO:0000259" key="10">
    <source>
        <dbReference type="PROSITE" id="PS50928"/>
    </source>
</evidence>
<evidence type="ECO:0000256" key="9">
    <source>
        <dbReference type="RuleBase" id="RU363032"/>
    </source>
</evidence>
<organism evidence="11 12">
    <name type="scientific">Lacticaseibacillus thailandensis DSM 22698 = JCM 13996</name>
    <dbReference type="NCBI Taxonomy" id="1423810"/>
    <lineage>
        <taxon>Bacteria</taxon>
        <taxon>Bacillati</taxon>
        <taxon>Bacillota</taxon>
        <taxon>Bacilli</taxon>
        <taxon>Lactobacillales</taxon>
        <taxon>Lactobacillaceae</taxon>
        <taxon>Lacticaseibacillus</taxon>
    </lineage>
</organism>
<evidence type="ECO:0000313" key="11">
    <source>
        <dbReference type="EMBL" id="KRM86845.1"/>
    </source>
</evidence>